<dbReference type="GO" id="GO:0019441">
    <property type="term" value="P:L-tryptophan catabolic process to kynurenine"/>
    <property type="evidence" value="ECO:0007669"/>
    <property type="project" value="TreeGrafter"/>
</dbReference>
<keyword evidence="3" id="KW-0663">Pyridoxal phosphate</keyword>
<dbReference type="Proteomes" id="UP000005551">
    <property type="component" value="Unassembled WGS sequence"/>
</dbReference>
<dbReference type="InterPro" id="IPR015422">
    <property type="entry name" value="PyrdxlP-dep_Trfase_small"/>
</dbReference>
<dbReference type="GO" id="GO:0030429">
    <property type="term" value="F:kynureninase activity"/>
    <property type="evidence" value="ECO:0007669"/>
    <property type="project" value="InterPro"/>
</dbReference>
<organism evidence="4 5">
    <name type="scientific">Nitritalea halalkaliphila LW7</name>
    <dbReference type="NCBI Taxonomy" id="1189621"/>
    <lineage>
        <taxon>Bacteria</taxon>
        <taxon>Pseudomonadati</taxon>
        <taxon>Bacteroidota</taxon>
        <taxon>Cytophagia</taxon>
        <taxon>Cytophagales</taxon>
        <taxon>Cyclobacteriaceae</taxon>
        <taxon>Nitritalea</taxon>
    </lineage>
</organism>
<dbReference type="PANTHER" id="PTHR14084:SF0">
    <property type="entry name" value="KYNURENINASE"/>
    <property type="match status" value="1"/>
</dbReference>
<keyword evidence="1" id="KW-0662">Pyridine nucleotide biosynthesis</keyword>
<dbReference type="Gene3D" id="3.90.1150.10">
    <property type="entry name" value="Aspartate Aminotransferase, domain 1"/>
    <property type="match status" value="1"/>
</dbReference>
<dbReference type="PATRIC" id="fig|1189621.3.peg.1229"/>
<dbReference type="PANTHER" id="PTHR14084">
    <property type="entry name" value="KYNURENINASE"/>
    <property type="match status" value="1"/>
</dbReference>
<dbReference type="EMBL" id="AJYA01000013">
    <property type="protein sequence ID" value="EIM77690.1"/>
    <property type="molecule type" value="Genomic_DNA"/>
</dbReference>
<dbReference type="SUPFAM" id="SSF53383">
    <property type="entry name" value="PLP-dependent transferases"/>
    <property type="match status" value="1"/>
</dbReference>
<dbReference type="GO" id="GO:0005737">
    <property type="term" value="C:cytoplasm"/>
    <property type="evidence" value="ECO:0007669"/>
    <property type="project" value="InterPro"/>
</dbReference>
<dbReference type="RefSeq" id="WP_009053964.1">
    <property type="nucleotide sequence ID" value="NZ_AJYA01000013.1"/>
</dbReference>
<dbReference type="AlphaFoldDB" id="I5C788"/>
<evidence type="ECO:0000313" key="4">
    <source>
        <dbReference type="EMBL" id="EIM77690.1"/>
    </source>
</evidence>
<dbReference type="STRING" id="1189621.A3SI_05889"/>
<dbReference type="InterPro" id="IPR015424">
    <property type="entry name" value="PyrdxlP-dep_Trfase"/>
</dbReference>
<reference evidence="4 5" key="1">
    <citation type="submission" date="2012-05" db="EMBL/GenBank/DDBJ databases">
        <title>Genome sequence of Nitritalea halalkaliphila LW7.</title>
        <authorList>
            <person name="Jangir P.K."/>
            <person name="Singh A."/>
            <person name="Shivaji S."/>
            <person name="Sharma R."/>
        </authorList>
    </citation>
    <scope>NUCLEOTIDE SEQUENCE [LARGE SCALE GENOMIC DNA]</scope>
    <source>
        <strain evidence="4 5">LW7</strain>
    </source>
</reference>
<dbReference type="Gene3D" id="3.40.640.10">
    <property type="entry name" value="Type I PLP-dependent aspartate aminotransferase-like (Major domain)"/>
    <property type="match status" value="1"/>
</dbReference>
<evidence type="ECO:0000256" key="1">
    <source>
        <dbReference type="ARBA" id="ARBA00022642"/>
    </source>
</evidence>
<evidence type="ECO:0000256" key="3">
    <source>
        <dbReference type="ARBA" id="ARBA00022898"/>
    </source>
</evidence>
<dbReference type="GO" id="GO:0043420">
    <property type="term" value="P:anthranilate metabolic process"/>
    <property type="evidence" value="ECO:0007669"/>
    <property type="project" value="TreeGrafter"/>
</dbReference>
<accession>I5C788</accession>
<dbReference type="InterPro" id="IPR015421">
    <property type="entry name" value="PyrdxlP-dep_Trfase_major"/>
</dbReference>
<sequence length="193" mass="21947">METTPKAFIFQEGLAFAQALDKQDPLRSFRERYYFPQVHGQPALYFCGNSLGLQPKSTSEYLQRALDSWATKAVDGHFYGEDAWYHIRQLSKPALAALTGAEEHEVVAMNNLTSNLHLLMVSFYRPSGKRVKIITEAGAFPSDYYVLETQLRYHGLDPDACLVELQPREGEQTLRTEDIEAKIREVGDELAWS</sequence>
<dbReference type="InterPro" id="IPR010111">
    <property type="entry name" value="Kynureninase"/>
</dbReference>
<proteinExistence type="predicted"/>
<evidence type="ECO:0000256" key="2">
    <source>
        <dbReference type="ARBA" id="ARBA00022801"/>
    </source>
</evidence>
<protein>
    <submittedName>
        <fullName evidence="4">Kynureninase</fullName>
    </submittedName>
</protein>
<gene>
    <name evidence="4" type="ORF">A3SI_05889</name>
</gene>
<name>I5C788_9BACT</name>
<evidence type="ECO:0000313" key="5">
    <source>
        <dbReference type="Proteomes" id="UP000005551"/>
    </source>
</evidence>
<comment type="caution">
    <text evidence="4">The sequence shown here is derived from an EMBL/GenBank/DDBJ whole genome shotgun (WGS) entry which is preliminary data.</text>
</comment>
<dbReference type="GO" id="GO:0009435">
    <property type="term" value="P:NAD+ biosynthetic process"/>
    <property type="evidence" value="ECO:0007669"/>
    <property type="project" value="InterPro"/>
</dbReference>
<keyword evidence="2" id="KW-0378">Hydrolase</keyword>
<keyword evidence="5" id="KW-1185">Reference proteome</keyword>
<dbReference type="GO" id="GO:0030170">
    <property type="term" value="F:pyridoxal phosphate binding"/>
    <property type="evidence" value="ECO:0007669"/>
    <property type="project" value="InterPro"/>
</dbReference>